<feature type="non-terminal residue" evidence="2">
    <location>
        <position position="1"/>
    </location>
</feature>
<proteinExistence type="predicted"/>
<evidence type="ECO:0000313" key="2">
    <source>
        <dbReference type="EMBL" id="KAH9305487.1"/>
    </source>
</evidence>
<organism evidence="2 3">
    <name type="scientific">Taxus chinensis</name>
    <name type="common">Chinese yew</name>
    <name type="synonym">Taxus wallichiana var. chinensis</name>
    <dbReference type="NCBI Taxonomy" id="29808"/>
    <lineage>
        <taxon>Eukaryota</taxon>
        <taxon>Viridiplantae</taxon>
        <taxon>Streptophyta</taxon>
        <taxon>Embryophyta</taxon>
        <taxon>Tracheophyta</taxon>
        <taxon>Spermatophyta</taxon>
        <taxon>Pinopsida</taxon>
        <taxon>Pinidae</taxon>
        <taxon>Conifers II</taxon>
        <taxon>Cupressales</taxon>
        <taxon>Taxaceae</taxon>
        <taxon>Taxus</taxon>
    </lineage>
</organism>
<accession>A0AA38FK91</accession>
<evidence type="ECO:0000313" key="3">
    <source>
        <dbReference type="Proteomes" id="UP000824469"/>
    </source>
</evidence>
<keyword evidence="3" id="KW-1185">Reference proteome</keyword>
<dbReference type="AlphaFoldDB" id="A0AA38FK91"/>
<feature type="compositionally biased region" description="Polar residues" evidence="1">
    <location>
        <begin position="19"/>
        <end position="32"/>
    </location>
</feature>
<feature type="region of interest" description="Disordered" evidence="1">
    <location>
        <begin position="1"/>
        <end position="34"/>
    </location>
</feature>
<protein>
    <submittedName>
        <fullName evidence="2">Uncharacterized protein</fullName>
    </submittedName>
</protein>
<reference evidence="2 3" key="1">
    <citation type="journal article" date="2021" name="Nat. Plants">
        <title>The Taxus genome provides insights into paclitaxel biosynthesis.</title>
        <authorList>
            <person name="Xiong X."/>
            <person name="Gou J."/>
            <person name="Liao Q."/>
            <person name="Li Y."/>
            <person name="Zhou Q."/>
            <person name="Bi G."/>
            <person name="Li C."/>
            <person name="Du R."/>
            <person name="Wang X."/>
            <person name="Sun T."/>
            <person name="Guo L."/>
            <person name="Liang H."/>
            <person name="Lu P."/>
            <person name="Wu Y."/>
            <person name="Zhang Z."/>
            <person name="Ro D.K."/>
            <person name="Shang Y."/>
            <person name="Huang S."/>
            <person name="Yan J."/>
        </authorList>
    </citation>
    <scope>NUCLEOTIDE SEQUENCE [LARGE SCALE GENOMIC DNA]</scope>
    <source>
        <strain evidence="2">Ta-2019</strain>
    </source>
</reference>
<feature type="non-terminal residue" evidence="2">
    <location>
        <position position="55"/>
    </location>
</feature>
<evidence type="ECO:0000256" key="1">
    <source>
        <dbReference type="SAM" id="MobiDB-lite"/>
    </source>
</evidence>
<sequence>NITSEDIPLVRRPPIPPTCTVQTNRISSSKNTRFPADSTGTLHLVTTECSRLSLG</sequence>
<dbReference type="EMBL" id="JAHRHJ020000008">
    <property type="protein sequence ID" value="KAH9305487.1"/>
    <property type="molecule type" value="Genomic_DNA"/>
</dbReference>
<dbReference type="Proteomes" id="UP000824469">
    <property type="component" value="Unassembled WGS sequence"/>
</dbReference>
<name>A0AA38FK91_TAXCH</name>
<comment type="caution">
    <text evidence="2">The sequence shown here is derived from an EMBL/GenBank/DDBJ whole genome shotgun (WGS) entry which is preliminary data.</text>
</comment>
<gene>
    <name evidence="2" type="ORF">KI387_009891</name>
</gene>